<dbReference type="GO" id="GO:0005524">
    <property type="term" value="F:ATP binding"/>
    <property type="evidence" value="ECO:0007669"/>
    <property type="project" value="UniProtKB-KW"/>
</dbReference>
<evidence type="ECO:0000256" key="5">
    <source>
        <dbReference type="ARBA" id="ARBA00022679"/>
    </source>
</evidence>
<dbReference type="Pfam" id="PF02518">
    <property type="entry name" value="HATPase_c"/>
    <property type="match status" value="1"/>
</dbReference>
<keyword evidence="14" id="KW-0175">Coiled coil</keyword>
<dbReference type="GO" id="GO:0000155">
    <property type="term" value="F:phosphorelay sensor kinase activity"/>
    <property type="evidence" value="ECO:0007669"/>
    <property type="project" value="TreeGrafter"/>
</dbReference>
<keyword evidence="12 15" id="KW-0472">Membrane</keyword>
<dbReference type="InterPro" id="IPR005467">
    <property type="entry name" value="His_kinase_dom"/>
</dbReference>
<protein>
    <recommendedName>
        <fullName evidence="3">histidine kinase</fullName>
        <ecNumber evidence="3">2.7.13.3</ecNumber>
    </recommendedName>
    <alternativeName>
        <fullName evidence="13">Glycopeptide resistance-associated protein S</fullName>
    </alternativeName>
</protein>
<feature type="transmembrane region" description="Helical" evidence="15">
    <location>
        <begin position="12"/>
        <end position="30"/>
    </location>
</feature>
<dbReference type="eggNOG" id="COG2205">
    <property type="taxonomic scope" value="Bacteria"/>
</dbReference>
<dbReference type="GO" id="GO:0004721">
    <property type="term" value="F:phosphoprotein phosphatase activity"/>
    <property type="evidence" value="ECO:0007669"/>
    <property type="project" value="TreeGrafter"/>
</dbReference>
<evidence type="ECO:0000256" key="6">
    <source>
        <dbReference type="ARBA" id="ARBA00022692"/>
    </source>
</evidence>
<comment type="subcellular location">
    <subcellularLocation>
        <location evidence="2">Cell membrane</location>
        <topology evidence="2">Multi-pass membrane protein</topology>
    </subcellularLocation>
</comment>
<keyword evidence="6 15" id="KW-0812">Transmembrane</keyword>
<keyword evidence="18" id="KW-1185">Reference proteome</keyword>
<evidence type="ECO:0000256" key="14">
    <source>
        <dbReference type="SAM" id="Coils"/>
    </source>
</evidence>
<keyword evidence="10 15" id="KW-1133">Transmembrane helix</keyword>
<dbReference type="SMART" id="SM00387">
    <property type="entry name" value="HATPase_c"/>
    <property type="match status" value="1"/>
</dbReference>
<dbReference type="STRING" id="1229783.C273_02713"/>
<dbReference type="OrthoDB" id="9780487at2"/>
<evidence type="ECO:0000256" key="12">
    <source>
        <dbReference type="ARBA" id="ARBA00023136"/>
    </source>
</evidence>
<dbReference type="PRINTS" id="PR00344">
    <property type="entry name" value="BCTRLSENSOR"/>
</dbReference>
<keyword evidence="8 17" id="KW-0418">Kinase</keyword>
<dbReference type="InterPro" id="IPR050351">
    <property type="entry name" value="BphY/WalK/GraS-like"/>
</dbReference>
<keyword evidence="9" id="KW-0067">ATP-binding</keyword>
<feature type="domain" description="Histidine kinase" evidence="16">
    <location>
        <begin position="94"/>
        <end position="296"/>
    </location>
</feature>
<evidence type="ECO:0000313" key="18">
    <source>
        <dbReference type="Proteomes" id="UP000009885"/>
    </source>
</evidence>
<keyword evidence="4" id="KW-1003">Cell membrane</keyword>
<gene>
    <name evidence="17" type="primary">nsaS</name>
    <name evidence="17" type="ORF">C273_02713</name>
</gene>
<dbReference type="PANTHER" id="PTHR45453:SF2">
    <property type="entry name" value="HISTIDINE KINASE"/>
    <property type="match status" value="1"/>
</dbReference>
<dbReference type="PANTHER" id="PTHR45453">
    <property type="entry name" value="PHOSPHATE REGULON SENSOR PROTEIN PHOR"/>
    <property type="match status" value="1"/>
</dbReference>
<dbReference type="Gene3D" id="3.30.565.10">
    <property type="entry name" value="Histidine kinase-like ATPase, C-terminal domain"/>
    <property type="match status" value="1"/>
</dbReference>
<dbReference type="GO" id="GO:0016036">
    <property type="term" value="P:cellular response to phosphate starvation"/>
    <property type="evidence" value="ECO:0007669"/>
    <property type="project" value="TreeGrafter"/>
</dbReference>
<dbReference type="AlphaFoldDB" id="K9ARS6"/>
<organism evidence="17 18">
    <name type="scientific">Staphylococcus massiliensis S46</name>
    <dbReference type="NCBI Taxonomy" id="1229783"/>
    <lineage>
        <taxon>Bacteria</taxon>
        <taxon>Bacillati</taxon>
        <taxon>Bacillota</taxon>
        <taxon>Bacilli</taxon>
        <taxon>Bacillales</taxon>
        <taxon>Staphylococcaceae</taxon>
        <taxon>Staphylococcus</taxon>
    </lineage>
</organism>
<dbReference type="Proteomes" id="UP000009885">
    <property type="component" value="Unassembled WGS sequence"/>
</dbReference>
<comment type="caution">
    <text evidence="17">The sequence shown here is derived from an EMBL/GenBank/DDBJ whole genome shotgun (WGS) entry which is preliminary data.</text>
</comment>
<dbReference type="PROSITE" id="PS50109">
    <property type="entry name" value="HIS_KIN"/>
    <property type="match status" value="1"/>
</dbReference>
<dbReference type="RefSeq" id="WP_009382395.1">
    <property type="nucleotide sequence ID" value="NZ_AMSQ01000003.1"/>
</dbReference>
<dbReference type="EMBL" id="AMSQ01000003">
    <property type="protein sequence ID" value="EKU50143.1"/>
    <property type="molecule type" value="Genomic_DNA"/>
</dbReference>
<evidence type="ECO:0000256" key="3">
    <source>
        <dbReference type="ARBA" id="ARBA00012438"/>
    </source>
</evidence>
<evidence type="ECO:0000256" key="2">
    <source>
        <dbReference type="ARBA" id="ARBA00004651"/>
    </source>
</evidence>
<dbReference type="InterPro" id="IPR004358">
    <property type="entry name" value="Sig_transdc_His_kin-like_C"/>
</dbReference>
<dbReference type="GO" id="GO:0005886">
    <property type="term" value="C:plasma membrane"/>
    <property type="evidence" value="ECO:0007669"/>
    <property type="project" value="UniProtKB-SubCell"/>
</dbReference>
<keyword evidence="5" id="KW-0808">Transferase</keyword>
<evidence type="ECO:0000259" key="16">
    <source>
        <dbReference type="PROSITE" id="PS50109"/>
    </source>
</evidence>
<dbReference type="EC" id="2.7.13.3" evidence="3"/>
<feature type="coiled-coil region" evidence="14">
    <location>
        <begin position="60"/>
        <end position="87"/>
    </location>
</feature>
<evidence type="ECO:0000256" key="13">
    <source>
        <dbReference type="ARBA" id="ARBA00042987"/>
    </source>
</evidence>
<proteinExistence type="predicted"/>
<comment type="catalytic activity">
    <reaction evidence="1">
        <text>ATP + protein L-histidine = ADP + protein N-phospho-L-histidine.</text>
        <dbReference type="EC" id="2.7.13.3"/>
    </reaction>
</comment>
<dbReference type="PATRIC" id="fig|1229783.3.peg.549"/>
<evidence type="ECO:0000256" key="7">
    <source>
        <dbReference type="ARBA" id="ARBA00022741"/>
    </source>
</evidence>
<evidence type="ECO:0000256" key="11">
    <source>
        <dbReference type="ARBA" id="ARBA00023012"/>
    </source>
</evidence>
<keyword evidence="7" id="KW-0547">Nucleotide-binding</keyword>
<dbReference type="InterPro" id="IPR003594">
    <property type="entry name" value="HATPase_dom"/>
</dbReference>
<accession>K9ARS6</accession>
<sequence length="300" mass="34646">MKFIKAQKSLYITLLGILLLFFVIFVLMSLPMEGFLLALAITVFVFGVFQFIAFTTFQETQNVKQKRDALQEQVINERNQHAQYKSQIESFFLTWVHQIKTPITASKLVLEQNSSMDAEKVRQEVLQIENYTNLVLSYLKLQNNDTNMVFMPVQLDDIVRPLIKKYSIQFIQHKTKLHYEPIHHDVLTDAKWAEIMIEQILNNALKYAKGGDIYLSYDAHQQTFYIEDNGIGIRESDLPKIFDRGYSGFNGRLKEQSSGIGLFIVKTISNKLNHPVHVQSQLGAGTTFSIHFHQTNHNLT</sequence>
<dbReference type="InterPro" id="IPR036890">
    <property type="entry name" value="HATPase_C_sf"/>
</dbReference>
<evidence type="ECO:0000256" key="15">
    <source>
        <dbReference type="SAM" id="Phobius"/>
    </source>
</evidence>
<evidence type="ECO:0000256" key="1">
    <source>
        <dbReference type="ARBA" id="ARBA00000085"/>
    </source>
</evidence>
<dbReference type="SUPFAM" id="SSF55874">
    <property type="entry name" value="ATPase domain of HSP90 chaperone/DNA topoisomerase II/histidine kinase"/>
    <property type="match status" value="1"/>
</dbReference>
<name>K9ARS6_9STAP</name>
<evidence type="ECO:0000256" key="8">
    <source>
        <dbReference type="ARBA" id="ARBA00022777"/>
    </source>
</evidence>
<evidence type="ECO:0000256" key="4">
    <source>
        <dbReference type="ARBA" id="ARBA00022475"/>
    </source>
</evidence>
<keyword evidence="11" id="KW-0902">Two-component regulatory system</keyword>
<evidence type="ECO:0000256" key="10">
    <source>
        <dbReference type="ARBA" id="ARBA00022989"/>
    </source>
</evidence>
<reference evidence="17 18" key="1">
    <citation type="journal article" date="2013" name="Genome Announc.">
        <title>Genome Sequence of Staphylococcus massiliensis Strain S46, Isolated from the Surface of Healthy Human Skin.</title>
        <authorList>
            <person name="Srivastav R."/>
            <person name="Singh A."/>
            <person name="Jangir P.K."/>
            <person name="Kumari C."/>
            <person name="Muduli S."/>
            <person name="Sharma R."/>
        </authorList>
    </citation>
    <scope>NUCLEOTIDE SEQUENCE [LARGE SCALE GENOMIC DNA]</scope>
    <source>
        <strain evidence="17 18">S46</strain>
    </source>
</reference>
<evidence type="ECO:0000313" key="17">
    <source>
        <dbReference type="EMBL" id="EKU50143.1"/>
    </source>
</evidence>
<evidence type="ECO:0000256" key="9">
    <source>
        <dbReference type="ARBA" id="ARBA00022840"/>
    </source>
</evidence>
<feature type="transmembrane region" description="Helical" evidence="15">
    <location>
        <begin position="36"/>
        <end position="57"/>
    </location>
</feature>